<protein>
    <submittedName>
        <fullName evidence="2">Uracil-DNA glycosylase family protein</fullName>
    </submittedName>
</protein>
<dbReference type="InterPro" id="IPR005122">
    <property type="entry name" value="Uracil-DNA_glycosylase-like"/>
</dbReference>
<dbReference type="Proteomes" id="UP001597399">
    <property type="component" value="Unassembled WGS sequence"/>
</dbReference>
<evidence type="ECO:0000259" key="1">
    <source>
        <dbReference type="SMART" id="SM00986"/>
    </source>
</evidence>
<dbReference type="CDD" id="cd10033">
    <property type="entry name" value="UDG_like"/>
    <property type="match status" value="1"/>
</dbReference>
<feature type="domain" description="Uracil-DNA glycosylase-like" evidence="1">
    <location>
        <begin position="26"/>
        <end position="183"/>
    </location>
</feature>
<dbReference type="Pfam" id="PF03167">
    <property type="entry name" value="UDG"/>
    <property type="match status" value="1"/>
</dbReference>
<comment type="caution">
    <text evidence="2">The sequence shown here is derived from an EMBL/GenBank/DDBJ whole genome shotgun (WGS) entry which is preliminary data.</text>
</comment>
<gene>
    <name evidence="2" type="ORF">ACFSUE_02670</name>
</gene>
<keyword evidence="3" id="KW-1185">Reference proteome</keyword>
<dbReference type="InterPro" id="IPR036895">
    <property type="entry name" value="Uracil-DNA_glycosylase-like_sf"/>
</dbReference>
<dbReference type="PANTHER" id="PTHR42160:SF1">
    <property type="entry name" value="URACIL-DNA GLYCOSYLASE SUPERFAMILY PROTEIN"/>
    <property type="match status" value="1"/>
</dbReference>
<sequence length="190" mass="22021">MLKDVFNQIKQDPENSDYTNRGIEPLYSAAPTAKLLIIGQAPGQKAQDSRIVWNDRSGIRLREWMGVSKETFYHSGKIAVLPMDFYFPGKGKNGDLPPRKGFASKWHHQLIQAMPDIELTLLVGLYAQKYYLKISSGMTLTQIVKNYRSYLPEYFPLAHPSPRNDIWIKRNPWFEEKVLPDLKKQIQRIL</sequence>
<accession>A0ABW5RZB3</accession>
<name>A0ABW5RZB3_9BACL</name>
<dbReference type="Gene3D" id="3.40.470.10">
    <property type="entry name" value="Uracil-DNA glycosylase-like domain"/>
    <property type="match status" value="1"/>
</dbReference>
<dbReference type="SMART" id="SM00986">
    <property type="entry name" value="UDG"/>
    <property type="match status" value="1"/>
</dbReference>
<dbReference type="InterPro" id="IPR047124">
    <property type="entry name" value="HI_0220.2"/>
</dbReference>
<reference evidence="3" key="1">
    <citation type="journal article" date="2019" name="Int. J. Syst. Evol. Microbiol.">
        <title>The Global Catalogue of Microorganisms (GCM) 10K type strain sequencing project: providing services to taxonomists for standard genome sequencing and annotation.</title>
        <authorList>
            <consortium name="The Broad Institute Genomics Platform"/>
            <consortium name="The Broad Institute Genome Sequencing Center for Infectious Disease"/>
            <person name="Wu L."/>
            <person name="Ma J."/>
        </authorList>
    </citation>
    <scope>NUCLEOTIDE SEQUENCE [LARGE SCALE GENOMIC DNA]</scope>
    <source>
        <strain evidence="3">TISTR 2466</strain>
    </source>
</reference>
<proteinExistence type="predicted"/>
<dbReference type="PANTHER" id="PTHR42160">
    <property type="entry name" value="URACIL-DNA GLYCOSYLASE SUPERFAMILY PROTEIN"/>
    <property type="match status" value="1"/>
</dbReference>
<dbReference type="EMBL" id="JBHUMQ010000003">
    <property type="protein sequence ID" value="MFD2692550.1"/>
    <property type="molecule type" value="Genomic_DNA"/>
</dbReference>
<dbReference type="SMART" id="SM00987">
    <property type="entry name" value="UreE_C"/>
    <property type="match status" value="1"/>
</dbReference>
<dbReference type="SUPFAM" id="SSF52141">
    <property type="entry name" value="Uracil-DNA glycosylase-like"/>
    <property type="match status" value="1"/>
</dbReference>
<dbReference type="RefSeq" id="WP_309247018.1">
    <property type="nucleotide sequence ID" value="NZ_JAMXWM010000004.1"/>
</dbReference>
<evidence type="ECO:0000313" key="2">
    <source>
        <dbReference type="EMBL" id="MFD2692550.1"/>
    </source>
</evidence>
<evidence type="ECO:0000313" key="3">
    <source>
        <dbReference type="Proteomes" id="UP001597399"/>
    </source>
</evidence>
<organism evidence="2 3">
    <name type="scientific">Sporolactobacillus shoreicorticis</name>
    <dbReference type="NCBI Taxonomy" id="1923877"/>
    <lineage>
        <taxon>Bacteria</taxon>
        <taxon>Bacillati</taxon>
        <taxon>Bacillota</taxon>
        <taxon>Bacilli</taxon>
        <taxon>Bacillales</taxon>
        <taxon>Sporolactobacillaceae</taxon>
        <taxon>Sporolactobacillus</taxon>
    </lineage>
</organism>